<sequence length="152" mass="17132">MSGHNLLKLKLGKHILKGTFSKTIVGIETFVQSSNLRMNALFANDNDLDVRRFAKDFDLNDNAGACSKPIGGVQKFVQSSNIRMNALFSNDNDLDVRQFAQDAGANLFCLAVYFSLVCIVMYLVLTIIFCISFFLLNFFKITLFIFYVCVLM</sequence>
<evidence type="ECO:0000256" key="1">
    <source>
        <dbReference type="SAM" id="Phobius"/>
    </source>
</evidence>
<dbReference type="Proteomes" id="UP001372338">
    <property type="component" value="Unassembled WGS sequence"/>
</dbReference>
<name>A0AAN9I6D2_CROPI</name>
<keyword evidence="1" id="KW-0472">Membrane</keyword>
<dbReference type="EMBL" id="JAYWIO010000004">
    <property type="protein sequence ID" value="KAK7266634.1"/>
    <property type="molecule type" value="Genomic_DNA"/>
</dbReference>
<evidence type="ECO:0000313" key="3">
    <source>
        <dbReference type="Proteomes" id="UP001372338"/>
    </source>
</evidence>
<keyword evidence="1" id="KW-1133">Transmembrane helix</keyword>
<proteinExistence type="predicted"/>
<keyword evidence="1" id="KW-0812">Transmembrane</keyword>
<evidence type="ECO:0000313" key="2">
    <source>
        <dbReference type="EMBL" id="KAK7266634.1"/>
    </source>
</evidence>
<feature type="transmembrane region" description="Helical" evidence="1">
    <location>
        <begin position="131"/>
        <end position="151"/>
    </location>
</feature>
<dbReference type="AlphaFoldDB" id="A0AAN9I6D2"/>
<comment type="caution">
    <text evidence="2">The sequence shown here is derived from an EMBL/GenBank/DDBJ whole genome shotgun (WGS) entry which is preliminary data.</text>
</comment>
<reference evidence="2 3" key="1">
    <citation type="submission" date="2024-01" db="EMBL/GenBank/DDBJ databases">
        <title>The genomes of 5 underutilized Papilionoideae crops provide insights into root nodulation and disease resistanc.</title>
        <authorList>
            <person name="Yuan L."/>
        </authorList>
    </citation>
    <scope>NUCLEOTIDE SEQUENCE [LARGE SCALE GENOMIC DNA]</scope>
    <source>
        <strain evidence="2">ZHUSHIDOU_FW_LH</strain>
        <tissue evidence="2">Leaf</tissue>
    </source>
</reference>
<accession>A0AAN9I6D2</accession>
<feature type="transmembrane region" description="Helical" evidence="1">
    <location>
        <begin position="107"/>
        <end position="125"/>
    </location>
</feature>
<protein>
    <submittedName>
        <fullName evidence="2">Uncharacterized protein</fullName>
    </submittedName>
</protein>
<keyword evidence="3" id="KW-1185">Reference proteome</keyword>
<gene>
    <name evidence="2" type="ORF">RIF29_19283</name>
</gene>
<organism evidence="2 3">
    <name type="scientific">Crotalaria pallida</name>
    <name type="common">Smooth rattlebox</name>
    <name type="synonym">Crotalaria striata</name>
    <dbReference type="NCBI Taxonomy" id="3830"/>
    <lineage>
        <taxon>Eukaryota</taxon>
        <taxon>Viridiplantae</taxon>
        <taxon>Streptophyta</taxon>
        <taxon>Embryophyta</taxon>
        <taxon>Tracheophyta</taxon>
        <taxon>Spermatophyta</taxon>
        <taxon>Magnoliopsida</taxon>
        <taxon>eudicotyledons</taxon>
        <taxon>Gunneridae</taxon>
        <taxon>Pentapetalae</taxon>
        <taxon>rosids</taxon>
        <taxon>fabids</taxon>
        <taxon>Fabales</taxon>
        <taxon>Fabaceae</taxon>
        <taxon>Papilionoideae</taxon>
        <taxon>50 kb inversion clade</taxon>
        <taxon>genistoids sensu lato</taxon>
        <taxon>core genistoids</taxon>
        <taxon>Crotalarieae</taxon>
        <taxon>Crotalaria</taxon>
    </lineage>
</organism>